<comment type="caution">
    <text evidence="3">The sequence shown here is derived from an EMBL/GenBank/DDBJ whole genome shotgun (WGS) entry which is preliminary data.</text>
</comment>
<evidence type="ECO:0000259" key="2">
    <source>
        <dbReference type="PROSITE" id="PS51186"/>
    </source>
</evidence>
<protein>
    <submittedName>
        <fullName evidence="3">GNAT family N-acetyltransferase</fullName>
    </submittedName>
</protein>
<dbReference type="Pfam" id="PF00583">
    <property type="entry name" value="Acetyltransf_1"/>
    <property type="match status" value="1"/>
</dbReference>
<feature type="domain" description="N-acetyltransferase" evidence="2">
    <location>
        <begin position="1"/>
        <end position="145"/>
    </location>
</feature>
<dbReference type="AlphaFoldDB" id="A0A544TMN2"/>
<dbReference type="RefSeq" id="WP_142604808.1">
    <property type="nucleotide sequence ID" value="NZ_VDGG01000001.1"/>
</dbReference>
<evidence type="ECO:0000313" key="4">
    <source>
        <dbReference type="Proteomes" id="UP000318937"/>
    </source>
</evidence>
<dbReference type="InterPro" id="IPR016181">
    <property type="entry name" value="Acyl_CoA_acyltransferase"/>
</dbReference>
<dbReference type="GO" id="GO:0008080">
    <property type="term" value="F:N-acetyltransferase activity"/>
    <property type="evidence" value="ECO:0007669"/>
    <property type="project" value="InterPro"/>
</dbReference>
<dbReference type="PANTHER" id="PTHR13947:SF37">
    <property type="entry name" value="LD18367P"/>
    <property type="match status" value="1"/>
</dbReference>
<sequence>MQIRKLNSNEEPPIDLLLMADPSLTLIEEYLNTGECYVAENNKEIIGVYVLLPKSTETIELVNIAVSDNEQGKGIGKQLILDAIQKSKVKGYQTIEVGTGNSSIGQLALYQKCGFRITGVDRDFFTRHYKEDIFENGIWCRDMIRLSQQLN</sequence>
<name>A0A544TMN2_9BACI</name>
<accession>A0A544TMN2</accession>
<keyword evidence="1 3" id="KW-0808">Transferase</keyword>
<dbReference type="Gene3D" id="3.40.630.30">
    <property type="match status" value="1"/>
</dbReference>
<dbReference type="InterPro" id="IPR050769">
    <property type="entry name" value="NAT_camello-type"/>
</dbReference>
<dbReference type="EMBL" id="VDGG01000001">
    <property type="protein sequence ID" value="TQR18722.1"/>
    <property type="molecule type" value="Genomic_DNA"/>
</dbReference>
<dbReference type="PROSITE" id="PS51186">
    <property type="entry name" value="GNAT"/>
    <property type="match status" value="1"/>
</dbReference>
<dbReference type="PANTHER" id="PTHR13947">
    <property type="entry name" value="GNAT FAMILY N-ACETYLTRANSFERASE"/>
    <property type="match status" value="1"/>
</dbReference>
<evidence type="ECO:0000313" key="3">
    <source>
        <dbReference type="EMBL" id="TQR18722.1"/>
    </source>
</evidence>
<proteinExistence type="predicted"/>
<dbReference type="Proteomes" id="UP000318937">
    <property type="component" value="Unassembled WGS sequence"/>
</dbReference>
<evidence type="ECO:0000256" key="1">
    <source>
        <dbReference type="ARBA" id="ARBA00022679"/>
    </source>
</evidence>
<dbReference type="OrthoDB" id="162775at2"/>
<dbReference type="SUPFAM" id="SSF55729">
    <property type="entry name" value="Acyl-CoA N-acyltransferases (Nat)"/>
    <property type="match status" value="1"/>
</dbReference>
<keyword evidence="4" id="KW-1185">Reference proteome</keyword>
<reference evidence="3 4" key="1">
    <citation type="submission" date="2019-05" db="EMBL/GenBank/DDBJ databases">
        <title>Psychrobacillus vulpis sp. nov., a new species isolated from feces of a red fox that inhabits in The Tablas de Daimiel Natural Park, Albacete, Spain.</title>
        <authorList>
            <person name="Rodriguez M."/>
            <person name="Reina J.C."/>
            <person name="Bejar V."/>
            <person name="Llamas I."/>
        </authorList>
    </citation>
    <scope>NUCLEOTIDE SEQUENCE [LARGE SCALE GENOMIC DNA]</scope>
    <source>
        <strain evidence="3 4">NHI-2</strain>
    </source>
</reference>
<dbReference type="CDD" id="cd04301">
    <property type="entry name" value="NAT_SF"/>
    <property type="match status" value="1"/>
</dbReference>
<gene>
    <name evidence="3" type="ORF">FG383_00040</name>
</gene>
<organism evidence="3 4">
    <name type="scientific">Psychrobacillus soli</name>
    <dbReference type="NCBI Taxonomy" id="1543965"/>
    <lineage>
        <taxon>Bacteria</taxon>
        <taxon>Bacillati</taxon>
        <taxon>Bacillota</taxon>
        <taxon>Bacilli</taxon>
        <taxon>Bacillales</taxon>
        <taxon>Bacillaceae</taxon>
        <taxon>Psychrobacillus</taxon>
    </lineage>
</organism>
<dbReference type="InterPro" id="IPR000182">
    <property type="entry name" value="GNAT_dom"/>
</dbReference>